<dbReference type="AlphaFoldDB" id="E5D8F6"/>
<evidence type="ECO:0000256" key="4">
    <source>
        <dbReference type="ARBA" id="ARBA00023125"/>
    </source>
</evidence>
<dbReference type="GO" id="GO:0003677">
    <property type="term" value="F:DNA binding"/>
    <property type="evidence" value="ECO:0007669"/>
    <property type="project" value="UniProtKB-KW"/>
</dbReference>
<dbReference type="PROSITE" id="PS50090">
    <property type="entry name" value="MYB_LIKE"/>
    <property type="match status" value="2"/>
</dbReference>
<evidence type="ECO:0000256" key="1">
    <source>
        <dbReference type="ARBA" id="ARBA00004123"/>
    </source>
</evidence>
<dbReference type="GO" id="GO:0080090">
    <property type="term" value="P:regulation of primary metabolic process"/>
    <property type="evidence" value="ECO:0007669"/>
    <property type="project" value="UniProtKB-ARBA"/>
</dbReference>
<protein>
    <submittedName>
        <fullName evidence="10">Truncated MYB3</fullName>
    </submittedName>
</protein>
<keyword evidence="5" id="KW-0010">Activator</keyword>
<dbReference type="CDD" id="cd00167">
    <property type="entry name" value="SANT"/>
    <property type="match status" value="2"/>
</dbReference>
<dbReference type="GO" id="GO:0005634">
    <property type="term" value="C:nucleus"/>
    <property type="evidence" value="ECO:0007669"/>
    <property type="project" value="UniProtKB-SubCell"/>
</dbReference>
<dbReference type="EMBL" id="GU219988">
    <property type="protein sequence ID" value="ADP76652.1"/>
    <property type="molecule type" value="Genomic_DNA"/>
</dbReference>
<evidence type="ECO:0000313" key="10">
    <source>
        <dbReference type="EMBL" id="ADP76652.1"/>
    </source>
</evidence>
<dbReference type="InterPro" id="IPR001005">
    <property type="entry name" value="SANT/Myb"/>
</dbReference>
<evidence type="ECO:0000256" key="7">
    <source>
        <dbReference type="ARBA" id="ARBA00023242"/>
    </source>
</evidence>
<dbReference type="SUPFAM" id="SSF46689">
    <property type="entry name" value="Homeodomain-like"/>
    <property type="match status" value="1"/>
</dbReference>
<evidence type="ECO:0000256" key="5">
    <source>
        <dbReference type="ARBA" id="ARBA00023159"/>
    </source>
</evidence>
<keyword evidence="3" id="KW-0805">Transcription regulation</keyword>
<feature type="domain" description="Myb-like" evidence="8">
    <location>
        <begin position="5"/>
        <end position="57"/>
    </location>
</feature>
<evidence type="ECO:0000256" key="3">
    <source>
        <dbReference type="ARBA" id="ARBA00023015"/>
    </source>
</evidence>
<dbReference type="PROSITE" id="PS51294">
    <property type="entry name" value="HTH_MYB"/>
    <property type="match status" value="2"/>
</dbReference>
<dbReference type="InterPro" id="IPR017930">
    <property type="entry name" value="Myb_dom"/>
</dbReference>
<dbReference type="PANTHER" id="PTHR47999">
    <property type="entry name" value="TRANSCRIPTION FACTOR MYB8-RELATED-RELATED"/>
    <property type="match status" value="1"/>
</dbReference>
<proteinExistence type="predicted"/>
<dbReference type="PANTHER" id="PTHR47999:SF71">
    <property type="entry name" value="GENOME ASSEMBLY, CHROMOSOME: A07"/>
    <property type="match status" value="1"/>
</dbReference>
<dbReference type="InterPro" id="IPR015495">
    <property type="entry name" value="Myb_TF_plants"/>
</dbReference>
<reference evidence="10" key="1">
    <citation type="journal article" date="2010" name="Plant Physiol.">
        <title>The purple cauliflower arises from activation of a MYB transcription factor.</title>
        <authorList>
            <person name="Chiu L.W."/>
            <person name="Zhou X."/>
            <person name="Burke S."/>
            <person name="Wu X."/>
            <person name="Prior R.L."/>
            <person name="Li L."/>
        </authorList>
    </citation>
    <scope>NUCLEOTIDE SEQUENCE</scope>
</reference>
<keyword evidence="2" id="KW-0677">Repeat</keyword>
<dbReference type="Pfam" id="PF00249">
    <property type="entry name" value="Myb_DNA-binding"/>
    <property type="match status" value="2"/>
</dbReference>
<evidence type="ECO:0000259" key="9">
    <source>
        <dbReference type="PROSITE" id="PS51294"/>
    </source>
</evidence>
<dbReference type="Gene3D" id="1.10.10.60">
    <property type="entry name" value="Homeodomain-like"/>
    <property type="match status" value="2"/>
</dbReference>
<evidence type="ECO:0000256" key="2">
    <source>
        <dbReference type="ARBA" id="ARBA00022737"/>
    </source>
</evidence>
<dbReference type="SMART" id="SM00717">
    <property type="entry name" value="SANT"/>
    <property type="match status" value="2"/>
</dbReference>
<keyword evidence="6" id="KW-0804">Transcription</keyword>
<dbReference type="InterPro" id="IPR009057">
    <property type="entry name" value="Homeodomain-like_sf"/>
</dbReference>
<dbReference type="FunFam" id="1.10.10.60:FF:000218">
    <property type="entry name" value="Myb transcription factor"/>
    <property type="match status" value="1"/>
</dbReference>
<name>E5D8F6_BRAOB</name>
<keyword evidence="7" id="KW-0539">Nucleus</keyword>
<organism evidence="10">
    <name type="scientific">Brassica oleracea var. botrytis</name>
    <name type="common">Cauliflower</name>
    <dbReference type="NCBI Taxonomy" id="3715"/>
    <lineage>
        <taxon>Eukaryota</taxon>
        <taxon>Viridiplantae</taxon>
        <taxon>Streptophyta</taxon>
        <taxon>Embryophyta</taxon>
        <taxon>Tracheophyta</taxon>
        <taxon>Spermatophyta</taxon>
        <taxon>Magnoliopsida</taxon>
        <taxon>eudicotyledons</taxon>
        <taxon>Gunneridae</taxon>
        <taxon>Pentapetalae</taxon>
        <taxon>rosids</taxon>
        <taxon>malvids</taxon>
        <taxon>Brassicales</taxon>
        <taxon>Brassicaceae</taxon>
        <taxon>Brassiceae</taxon>
        <taxon>Brassica</taxon>
    </lineage>
</organism>
<comment type="subcellular location">
    <subcellularLocation>
        <location evidence="1">Nucleus</location>
    </subcellularLocation>
</comment>
<feature type="domain" description="HTH myb-type" evidence="9">
    <location>
        <begin position="62"/>
        <end position="107"/>
    </location>
</feature>
<sequence length="107" mass="12518">MEGSSKRLRKGAYIAEEDNLLRQCIDKYGEGKWHQVPLRAGLNRCRKSCRLRWLNYLKPSINRGKFNSDEVDLLLRLHKLLGNRWSLIAGRLPGRTANDVKNYRNTH</sequence>
<keyword evidence="4" id="KW-0238">DNA-binding</keyword>
<feature type="domain" description="Myb-like" evidence="8">
    <location>
        <begin position="58"/>
        <end position="107"/>
    </location>
</feature>
<accession>E5D8F6</accession>
<gene>
    <name evidence="10" type="primary">MYB3</name>
</gene>
<feature type="domain" description="HTH myb-type" evidence="9">
    <location>
        <begin position="5"/>
        <end position="61"/>
    </location>
</feature>
<evidence type="ECO:0000256" key="6">
    <source>
        <dbReference type="ARBA" id="ARBA00023163"/>
    </source>
</evidence>
<evidence type="ECO:0000259" key="8">
    <source>
        <dbReference type="PROSITE" id="PS50090"/>
    </source>
</evidence>